<feature type="domain" description="DUF7603" evidence="3">
    <location>
        <begin position="779"/>
        <end position="887"/>
    </location>
</feature>
<dbReference type="Pfam" id="PF24554">
    <property type="entry name" value="DUF7603"/>
    <property type="match status" value="1"/>
</dbReference>
<organism evidence="4 5">
    <name type="scientific">Cladosporium halotolerans</name>
    <dbReference type="NCBI Taxonomy" id="1052096"/>
    <lineage>
        <taxon>Eukaryota</taxon>
        <taxon>Fungi</taxon>
        <taxon>Dikarya</taxon>
        <taxon>Ascomycota</taxon>
        <taxon>Pezizomycotina</taxon>
        <taxon>Dothideomycetes</taxon>
        <taxon>Dothideomycetidae</taxon>
        <taxon>Cladosporiales</taxon>
        <taxon>Cladosporiaceae</taxon>
        <taxon>Cladosporium</taxon>
    </lineage>
</organism>
<dbReference type="RefSeq" id="XP_069230118.1">
    <property type="nucleotide sequence ID" value="XM_069372730.1"/>
</dbReference>
<feature type="region of interest" description="Disordered" evidence="2">
    <location>
        <begin position="73"/>
        <end position="309"/>
    </location>
</feature>
<comment type="caution">
    <text evidence="4">The sequence shown here is derived from an EMBL/GenBank/DDBJ whole genome shotgun (WGS) entry which is preliminary data.</text>
</comment>
<feature type="compositionally biased region" description="Polar residues" evidence="2">
    <location>
        <begin position="777"/>
        <end position="788"/>
    </location>
</feature>
<feature type="compositionally biased region" description="Basic and acidic residues" evidence="2">
    <location>
        <begin position="903"/>
        <end position="914"/>
    </location>
</feature>
<feature type="region of interest" description="Disordered" evidence="2">
    <location>
        <begin position="844"/>
        <end position="874"/>
    </location>
</feature>
<feature type="compositionally biased region" description="Basic and acidic residues" evidence="2">
    <location>
        <begin position="851"/>
        <end position="874"/>
    </location>
</feature>
<accession>A0AB34KUK8</accession>
<feature type="compositionally biased region" description="Basic and acidic residues" evidence="2">
    <location>
        <begin position="155"/>
        <end position="169"/>
    </location>
</feature>
<evidence type="ECO:0000256" key="2">
    <source>
        <dbReference type="SAM" id="MobiDB-lite"/>
    </source>
</evidence>
<evidence type="ECO:0000313" key="4">
    <source>
        <dbReference type="EMBL" id="KAL1587013.1"/>
    </source>
</evidence>
<evidence type="ECO:0000256" key="1">
    <source>
        <dbReference type="SAM" id="Coils"/>
    </source>
</evidence>
<feature type="region of interest" description="Disordered" evidence="2">
    <location>
        <begin position="16"/>
        <end position="58"/>
    </location>
</feature>
<dbReference type="AlphaFoldDB" id="A0AB34KUK8"/>
<sequence length="1041" mass="115826">MARSSTSSLADDYYHYAASDAPSDDSYHRQQDSFPLPPRSQPHSLPSQPQPAGLKKHTSLAQIAVPSFSAFRSQTSGIPVTATRHSTSLQPSPRPTSFSAAEQASPRIAEPASRPLSLDSPLPRHPSGLAYILTPPLTTETVGKRERLSYAQPPRVHDRSHSIDSRLARTESVSSRRTSRRSSIPAREQDAHEQPTSHAQKPSHASIDTLSLYSSADREDLEDTSMIGAQPSPALNLQLEGVQRTLSDDSLLSDKQPKSPSRLGALFGWKSSPPKSGTESSTTTFSDRSLSPAPSPKYQKPLPMEPDGVARLAPAGLDIGKANGATYFDHPTTPIYLSTSEGNAHVQDLERELSQVSEELAGSIRREMELEDELERLRLELPTLPSSEAGRRSSDYFSDSGASSTKFPISDPDAKIEQVERLRRKAEQDKAQVMADNAQRLQTEMTKRRELEQLVQSLEEQMQDKSRNEDERLMLSEKVIELETSLDETKRRLVDEKKAKDNFEDLYSATREELEQRRNERDNLRDEILPRMKERLEGLEQQAADHQALLYENTRMSQELNALKHEQGLFYETQRMSQAGNPHMFDMIAEEKDIVSPIIGGPPRAGLSRSGSLARSSSRTRGSINRSDSVKGREGGRQRSGSSGPLSAEAQKEIEDQRDALHKALKLLISRYDKQTKDHQRAIKKLNKEKKAADLRAGGDNPKRSQYTREVSFLKEEVTALRKRTEDALEQKWEYEKGLSGIKMDLDRAEQETRGLRHLLQEQDIVVTNPEAPSDPGQDQLSFSTSTAKSERDYARRMAEAFRQRALNLQETLSSDSSDENQPPAVAQLFDSANRMDELAEQLDAQVRSNSDLRSRLTEAVEKGESEQRESTRLVEEMQQRLAKLEDAVLAAAAHSETTLSSHEGEVRRLEEASSPRLQRLETPVPEPSKLSPNPASASVTPASSPALKQGQIPALPAKRPPPAAASLADASRTQILERAVREMEFTLREAEAEMQRVLQRVNRGQAEVADLTGRRDRAVGELRRLKGAVGEEERRAGAVA</sequence>
<dbReference type="GeneID" id="96005568"/>
<evidence type="ECO:0000313" key="5">
    <source>
        <dbReference type="Proteomes" id="UP000803884"/>
    </source>
</evidence>
<feature type="coiled-coil region" evidence="1">
    <location>
        <begin position="974"/>
        <end position="1008"/>
    </location>
</feature>
<dbReference type="InterPro" id="IPR056023">
    <property type="entry name" value="DUF7603"/>
</dbReference>
<evidence type="ECO:0000259" key="3">
    <source>
        <dbReference type="Pfam" id="PF24554"/>
    </source>
</evidence>
<keyword evidence="1" id="KW-0175">Coiled coil</keyword>
<feature type="coiled-coil region" evidence="1">
    <location>
        <begin position="346"/>
        <end position="380"/>
    </location>
</feature>
<feature type="region of interest" description="Disordered" evidence="2">
    <location>
        <begin position="894"/>
        <end position="971"/>
    </location>
</feature>
<feature type="compositionally biased region" description="Low complexity" evidence="2">
    <location>
        <begin position="932"/>
        <end position="947"/>
    </location>
</feature>
<feature type="compositionally biased region" description="Low complexity" evidence="2">
    <location>
        <begin position="41"/>
        <end position="51"/>
    </location>
</feature>
<feature type="compositionally biased region" description="Polar residues" evidence="2">
    <location>
        <begin position="73"/>
        <end position="102"/>
    </location>
</feature>
<feature type="compositionally biased region" description="Low complexity" evidence="2">
    <location>
        <begin position="395"/>
        <end position="404"/>
    </location>
</feature>
<dbReference type="EMBL" id="JAAQHG020000012">
    <property type="protein sequence ID" value="KAL1587013.1"/>
    <property type="molecule type" value="Genomic_DNA"/>
</dbReference>
<feature type="coiled-coil region" evidence="1">
    <location>
        <begin position="416"/>
        <end position="549"/>
    </location>
</feature>
<feature type="region of interest" description="Disordered" evidence="2">
    <location>
        <begin position="596"/>
        <end position="651"/>
    </location>
</feature>
<reference evidence="4 5" key="1">
    <citation type="journal article" date="2020" name="Microbiol. Resour. Announc.">
        <title>Draft Genome Sequence of a Cladosporium Species Isolated from the Mesophotic Ascidian Didemnum maculosum.</title>
        <authorList>
            <person name="Gioti A."/>
            <person name="Siaperas R."/>
            <person name="Nikolaivits E."/>
            <person name="Le Goff G."/>
            <person name="Ouazzani J."/>
            <person name="Kotoulas G."/>
            <person name="Topakas E."/>
        </authorList>
    </citation>
    <scope>NUCLEOTIDE SEQUENCE [LARGE SCALE GENOMIC DNA]</scope>
    <source>
        <strain evidence="4 5">TM138-S3</strain>
    </source>
</reference>
<proteinExistence type="predicted"/>
<feature type="region of interest" description="Disordered" evidence="2">
    <location>
        <begin position="381"/>
        <end position="415"/>
    </location>
</feature>
<protein>
    <recommendedName>
        <fullName evidence="3">DUF7603 domain-containing protein</fullName>
    </recommendedName>
</protein>
<dbReference type="Proteomes" id="UP000803884">
    <property type="component" value="Unassembled WGS sequence"/>
</dbReference>
<keyword evidence="5" id="KW-1185">Reference proteome</keyword>
<name>A0AB34KUK8_9PEZI</name>
<feature type="compositionally biased region" description="Basic and acidic residues" evidence="2">
    <location>
        <begin position="628"/>
        <end position="637"/>
    </location>
</feature>
<gene>
    <name evidence="4" type="ORF">WHR41_04124</name>
</gene>
<feature type="compositionally biased region" description="Polar residues" evidence="2">
    <location>
        <begin position="273"/>
        <end position="289"/>
    </location>
</feature>
<feature type="compositionally biased region" description="Low complexity" evidence="2">
    <location>
        <begin position="604"/>
        <end position="623"/>
    </location>
</feature>
<feature type="region of interest" description="Disordered" evidence="2">
    <location>
        <begin position="769"/>
        <end position="794"/>
    </location>
</feature>